<organism evidence="6 7">
    <name type="scientific">Nocardiopsis ansamitocini</name>
    <dbReference type="NCBI Taxonomy" id="1670832"/>
    <lineage>
        <taxon>Bacteria</taxon>
        <taxon>Bacillati</taxon>
        <taxon>Actinomycetota</taxon>
        <taxon>Actinomycetes</taxon>
        <taxon>Streptosporangiales</taxon>
        <taxon>Nocardiopsidaceae</taxon>
        <taxon>Nocardiopsis</taxon>
    </lineage>
</organism>
<dbReference type="PANTHER" id="PTHR40079">
    <property type="entry name" value="MANNAN ENDO-1,4-BETA-MANNOSIDASE E-RELATED"/>
    <property type="match status" value="1"/>
</dbReference>
<feature type="active site" description="Proton donor" evidence="4">
    <location>
        <position position="137"/>
    </location>
</feature>
<protein>
    <recommendedName>
        <fullName evidence="5">GH26 domain-containing protein</fullName>
    </recommendedName>
</protein>
<name>A0A9W6P408_9ACTN</name>
<feature type="domain" description="GH26" evidence="5">
    <location>
        <begin position="1"/>
        <end position="324"/>
    </location>
</feature>
<evidence type="ECO:0000313" key="7">
    <source>
        <dbReference type="Proteomes" id="UP001165092"/>
    </source>
</evidence>
<dbReference type="InterPro" id="IPR017853">
    <property type="entry name" value="GH"/>
</dbReference>
<evidence type="ECO:0000256" key="3">
    <source>
        <dbReference type="ARBA" id="ARBA00023295"/>
    </source>
</evidence>
<dbReference type="PROSITE" id="PS51764">
    <property type="entry name" value="GH26"/>
    <property type="match status" value="1"/>
</dbReference>
<dbReference type="Proteomes" id="UP001165092">
    <property type="component" value="Unassembled WGS sequence"/>
</dbReference>
<dbReference type="AlphaFoldDB" id="A0A9W6P408"/>
<evidence type="ECO:0000256" key="2">
    <source>
        <dbReference type="ARBA" id="ARBA00022801"/>
    </source>
</evidence>
<evidence type="ECO:0000259" key="5">
    <source>
        <dbReference type="PROSITE" id="PS51764"/>
    </source>
</evidence>
<dbReference type="SUPFAM" id="SSF51445">
    <property type="entry name" value="(Trans)glycosidases"/>
    <property type="match status" value="1"/>
</dbReference>
<feature type="active site" description="Nucleophile" evidence="4">
    <location>
        <position position="253"/>
    </location>
</feature>
<gene>
    <name evidence="6" type="ORF">Nans01_12510</name>
</gene>
<reference evidence="6" key="1">
    <citation type="submission" date="2023-02" db="EMBL/GenBank/DDBJ databases">
        <title>Nocardiopsis ansamitocini NBRC 112285.</title>
        <authorList>
            <person name="Ichikawa N."/>
            <person name="Sato H."/>
            <person name="Tonouchi N."/>
        </authorList>
    </citation>
    <scope>NUCLEOTIDE SEQUENCE</scope>
    <source>
        <strain evidence="6">NBRC 112285</strain>
    </source>
</reference>
<sequence>MSPLLEPGPSPSGVTASTDPVCDVTEILEPSCGVWWGVSPYRNNVAGLERAAGRPMDIVYTWHGIDQRNFPTAKERAFANEGRYLHVNVEARRFDQNGHPPLRYRQITRGQFDGPLRAQARQIADLGLPVFVTFDHEADANKRYNTRGTPDQFVQAWQHVVDVYRDYGADNAIFVWNVTGYPGNFARLPGLWPGNDYVDWISWEAYNMTGCPHQPRWKHVQSFEEAMAPMYEWIQEQGPRHGIDPDKPVMIGEAGTVPIPGNPRATQEWYAEIPDVLRKYERVRAVKFWDNTLGPTCDFRLLNNRYARAGFVQAGQDEYVNLPEQAREAVNSALSMLDQFELRY</sequence>
<keyword evidence="3 4" id="KW-0326">Glycosidase</keyword>
<comment type="caution">
    <text evidence="6">The sequence shown here is derived from an EMBL/GenBank/DDBJ whole genome shotgun (WGS) entry which is preliminary data.</text>
</comment>
<evidence type="ECO:0000256" key="1">
    <source>
        <dbReference type="ARBA" id="ARBA00007754"/>
    </source>
</evidence>
<evidence type="ECO:0000313" key="6">
    <source>
        <dbReference type="EMBL" id="GLU46900.1"/>
    </source>
</evidence>
<keyword evidence="2 4" id="KW-0378">Hydrolase</keyword>
<proteinExistence type="inferred from homology"/>
<dbReference type="InterPro" id="IPR022790">
    <property type="entry name" value="GH26_dom"/>
</dbReference>
<comment type="similarity">
    <text evidence="1 4">Belongs to the glycosyl hydrolase 26 family.</text>
</comment>
<dbReference type="EMBL" id="BSQG01000001">
    <property type="protein sequence ID" value="GLU46900.1"/>
    <property type="molecule type" value="Genomic_DNA"/>
</dbReference>
<dbReference type="Gene3D" id="3.20.20.80">
    <property type="entry name" value="Glycosidases"/>
    <property type="match status" value="1"/>
</dbReference>
<keyword evidence="7" id="KW-1185">Reference proteome</keyword>
<dbReference type="GO" id="GO:0006080">
    <property type="term" value="P:substituted mannan metabolic process"/>
    <property type="evidence" value="ECO:0007669"/>
    <property type="project" value="InterPro"/>
</dbReference>
<accession>A0A9W6P408</accession>
<dbReference type="InterPro" id="IPR000805">
    <property type="entry name" value="Glyco_hydro_26"/>
</dbReference>
<dbReference type="PANTHER" id="PTHR40079:SF4">
    <property type="entry name" value="GH26 DOMAIN-CONTAINING PROTEIN-RELATED"/>
    <property type="match status" value="1"/>
</dbReference>
<evidence type="ECO:0000256" key="4">
    <source>
        <dbReference type="PROSITE-ProRule" id="PRU01100"/>
    </source>
</evidence>
<dbReference type="GO" id="GO:0016985">
    <property type="term" value="F:mannan endo-1,4-beta-mannosidase activity"/>
    <property type="evidence" value="ECO:0007669"/>
    <property type="project" value="InterPro"/>
</dbReference>